<gene>
    <name evidence="2" type="ORF">FOB72_11515</name>
</gene>
<feature type="transmembrane region" description="Helical" evidence="1">
    <location>
        <begin position="383"/>
        <end position="404"/>
    </location>
</feature>
<feature type="transmembrane region" description="Helical" evidence="1">
    <location>
        <begin position="168"/>
        <end position="186"/>
    </location>
</feature>
<feature type="transmembrane region" description="Helical" evidence="1">
    <location>
        <begin position="9"/>
        <end position="31"/>
    </location>
</feature>
<dbReference type="AlphaFoldDB" id="A0A5P2H4L6"/>
<proteinExistence type="predicted"/>
<feature type="transmembrane region" description="Helical" evidence="1">
    <location>
        <begin position="351"/>
        <end position="376"/>
    </location>
</feature>
<protein>
    <recommendedName>
        <fullName evidence="4">Oligosaccharide repeat unit polymerase</fullName>
    </recommendedName>
</protein>
<feature type="transmembrane region" description="Helical" evidence="1">
    <location>
        <begin position="219"/>
        <end position="237"/>
    </location>
</feature>
<feature type="transmembrane region" description="Helical" evidence="1">
    <location>
        <begin position="85"/>
        <end position="102"/>
    </location>
</feature>
<accession>A0A5P2H4L6</accession>
<feature type="transmembrane region" description="Helical" evidence="1">
    <location>
        <begin position="192"/>
        <end position="212"/>
    </location>
</feature>
<evidence type="ECO:0008006" key="4">
    <source>
        <dbReference type="Google" id="ProtNLM"/>
    </source>
</evidence>
<dbReference type="Proteomes" id="UP000322822">
    <property type="component" value="Chromosome 1"/>
</dbReference>
<keyword evidence="1" id="KW-0472">Membrane</keyword>
<keyword evidence="1" id="KW-0812">Transmembrane</keyword>
<organism evidence="2 3">
    <name type="scientific">Cupriavidus pauculus</name>
    <dbReference type="NCBI Taxonomy" id="82633"/>
    <lineage>
        <taxon>Bacteria</taxon>
        <taxon>Pseudomonadati</taxon>
        <taxon>Pseudomonadota</taxon>
        <taxon>Betaproteobacteria</taxon>
        <taxon>Burkholderiales</taxon>
        <taxon>Burkholderiaceae</taxon>
        <taxon>Cupriavidus</taxon>
    </lineage>
</organism>
<feature type="transmembrane region" description="Helical" evidence="1">
    <location>
        <begin position="141"/>
        <end position="161"/>
    </location>
</feature>
<feature type="transmembrane region" description="Helical" evidence="1">
    <location>
        <begin position="43"/>
        <end position="65"/>
    </location>
</feature>
<dbReference type="OrthoDB" id="7068577at2"/>
<dbReference type="RefSeq" id="WP_150372635.1">
    <property type="nucleotide sequence ID" value="NZ_CP044065.1"/>
</dbReference>
<sequence>MELSTLRRAWLAPLVFFQCYLGLTVALFFFGPWPWADGHPLLLVGYLLSAQAIIAIGYGMSWSGVRNSMLTPVQREAEISRTIGFLRRALVVTLVLLIPTSLSRTGTVLPDVLDGLRDTGGAYNRNLARLDEGNAYQIVEYLRIAVAPYLMAVFPLTVVLWGRLSSQFRWVACVAILFNLSVYIATGTNKGFADFVVTLPWLVLLGVAARTLRFRIPRSVLIPVFILLFFLFLQFFGMGQAQREGGVGELGVINTGAGLLYADSQHPISLMLGDAGRITFESITRYVGQGYYALSMAFDIDYHSTLGFGNSMFMARNADAIFGTTSFTAGSLPGQLEEQTGWGMFTLWHSIYPWLASDFGFSGALLVLGGFAYLLGLSWGRSLTTLGAPWLLMTFMMIVLFFYIPANNQIFQSAETCVAFFMVAAQLFWQRRSRALLAGGAMPAAGPGA</sequence>
<name>A0A5P2H4L6_9BURK</name>
<feature type="transmembrane region" description="Helical" evidence="1">
    <location>
        <begin position="410"/>
        <end position="429"/>
    </location>
</feature>
<keyword evidence="1" id="KW-1133">Transmembrane helix</keyword>
<dbReference type="EMBL" id="CP044065">
    <property type="protein sequence ID" value="QET02604.1"/>
    <property type="molecule type" value="Genomic_DNA"/>
</dbReference>
<evidence type="ECO:0000313" key="2">
    <source>
        <dbReference type="EMBL" id="QET02604.1"/>
    </source>
</evidence>
<reference evidence="2 3" key="1">
    <citation type="submission" date="2019-09" db="EMBL/GenBank/DDBJ databases">
        <title>FDA dAtabase for Regulatory Grade micrObial Sequences (FDA-ARGOS): Supporting development and validation of Infectious Disease Dx tests.</title>
        <authorList>
            <person name="Sciortino C."/>
            <person name="Tallon L."/>
            <person name="Sadzewicz L."/>
            <person name="Vavikolanu K."/>
            <person name="Mehta A."/>
            <person name="Aluvathingal J."/>
            <person name="Nadendla S."/>
            <person name="Nandy P."/>
            <person name="Geyer C."/>
            <person name="Yan Y."/>
            <person name="Sichtig H."/>
        </authorList>
    </citation>
    <scope>NUCLEOTIDE SEQUENCE [LARGE SCALE GENOMIC DNA]</scope>
    <source>
        <strain evidence="2 3">FDAARGOS_664</strain>
    </source>
</reference>
<evidence type="ECO:0000256" key="1">
    <source>
        <dbReference type="SAM" id="Phobius"/>
    </source>
</evidence>
<evidence type="ECO:0000313" key="3">
    <source>
        <dbReference type="Proteomes" id="UP000322822"/>
    </source>
</evidence>